<name>A0A1F8ATE8_9BACT</name>
<dbReference type="Proteomes" id="UP000178603">
    <property type="component" value="Unassembled WGS sequence"/>
</dbReference>
<dbReference type="PROSITE" id="PS51462">
    <property type="entry name" value="NUDIX"/>
    <property type="match status" value="1"/>
</dbReference>
<dbReference type="EMBL" id="MGGW01000006">
    <property type="protein sequence ID" value="OGM55024.1"/>
    <property type="molecule type" value="Genomic_DNA"/>
</dbReference>
<evidence type="ECO:0000259" key="1">
    <source>
        <dbReference type="PROSITE" id="PS51462"/>
    </source>
</evidence>
<evidence type="ECO:0000313" key="2">
    <source>
        <dbReference type="EMBL" id="OGM55024.1"/>
    </source>
</evidence>
<dbReference type="InterPro" id="IPR015797">
    <property type="entry name" value="NUDIX_hydrolase-like_dom_sf"/>
</dbReference>
<feature type="domain" description="Nudix hydrolase" evidence="1">
    <location>
        <begin position="38"/>
        <end position="165"/>
    </location>
</feature>
<sequence>MTKIKTTDDQEELFVLVDKNDKVIGRAIRRECHSDPTKIHQAVHVIIENNEGEIFLQRRSLTKDSAPGWYVTSASGHVTFGLTPREASIKEIIEELGVNIKPKFVGRYIFRDKNETEMIEVFKAESEGPFKLDPVETSGGNFFTPESINKAIKNGDLRLTERAISTLKFLKILN</sequence>
<reference evidence="2 3" key="1">
    <citation type="journal article" date="2016" name="Nat. Commun.">
        <title>Thousands of microbial genomes shed light on interconnected biogeochemical processes in an aquifer system.</title>
        <authorList>
            <person name="Anantharaman K."/>
            <person name="Brown C.T."/>
            <person name="Hug L.A."/>
            <person name="Sharon I."/>
            <person name="Castelle C.J."/>
            <person name="Probst A.J."/>
            <person name="Thomas B.C."/>
            <person name="Singh A."/>
            <person name="Wilkins M.J."/>
            <person name="Karaoz U."/>
            <person name="Brodie E.L."/>
            <person name="Williams K.H."/>
            <person name="Hubbard S.S."/>
            <person name="Banfield J.F."/>
        </authorList>
    </citation>
    <scope>NUCLEOTIDE SEQUENCE [LARGE SCALE GENOMIC DNA]</scope>
</reference>
<comment type="caution">
    <text evidence="2">The sequence shown here is derived from an EMBL/GenBank/DDBJ whole genome shotgun (WGS) entry which is preliminary data.</text>
</comment>
<accession>A0A1F8ATE8</accession>
<protein>
    <recommendedName>
        <fullName evidence="1">Nudix hydrolase domain-containing protein</fullName>
    </recommendedName>
</protein>
<dbReference type="AlphaFoldDB" id="A0A1F8ATE8"/>
<evidence type="ECO:0000313" key="3">
    <source>
        <dbReference type="Proteomes" id="UP000178603"/>
    </source>
</evidence>
<dbReference type="PANTHER" id="PTHR10885">
    <property type="entry name" value="ISOPENTENYL-DIPHOSPHATE DELTA-ISOMERASE"/>
    <property type="match status" value="1"/>
</dbReference>
<dbReference type="PANTHER" id="PTHR10885:SF0">
    <property type="entry name" value="ISOPENTENYL-DIPHOSPHATE DELTA-ISOMERASE"/>
    <property type="match status" value="1"/>
</dbReference>
<dbReference type="InterPro" id="IPR000086">
    <property type="entry name" value="NUDIX_hydrolase_dom"/>
</dbReference>
<dbReference type="Pfam" id="PF00293">
    <property type="entry name" value="NUDIX"/>
    <property type="match status" value="1"/>
</dbReference>
<dbReference type="Gene3D" id="3.90.79.10">
    <property type="entry name" value="Nucleoside Triphosphate Pyrophosphohydrolase"/>
    <property type="match status" value="1"/>
</dbReference>
<organism evidence="2 3">
    <name type="scientific">Candidatus Woesebacteria bacterium RIFCSPHIGHO2_12_FULL_41_24</name>
    <dbReference type="NCBI Taxonomy" id="1802510"/>
    <lineage>
        <taxon>Bacteria</taxon>
        <taxon>Candidatus Woeseibacteriota</taxon>
    </lineage>
</organism>
<proteinExistence type="predicted"/>
<gene>
    <name evidence="2" type="ORF">A3E44_04710</name>
</gene>
<dbReference type="SUPFAM" id="SSF55811">
    <property type="entry name" value="Nudix"/>
    <property type="match status" value="1"/>
</dbReference>
<dbReference type="GO" id="GO:0003824">
    <property type="term" value="F:catalytic activity"/>
    <property type="evidence" value="ECO:0007669"/>
    <property type="project" value="UniProtKB-ARBA"/>
</dbReference>